<dbReference type="Pfam" id="PF09924">
    <property type="entry name" value="LPG_synthase_C"/>
    <property type="match status" value="1"/>
</dbReference>
<organism evidence="8 9">
    <name type="scientific">Gaiella occulta</name>
    <dbReference type="NCBI Taxonomy" id="1002870"/>
    <lineage>
        <taxon>Bacteria</taxon>
        <taxon>Bacillati</taxon>
        <taxon>Actinomycetota</taxon>
        <taxon>Thermoleophilia</taxon>
        <taxon>Gaiellales</taxon>
        <taxon>Gaiellaceae</taxon>
        <taxon>Gaiella</taxon>
    </lineage>
</organism>
<dbReference type="GO" id="GO:0016755">
    <property type="term" value="F:aminoacyltransferase activity"/>
    <property type="evidence" value="ECO:0007669"/>
    <property type="project" value="TreeGrafter"/>
</dbReference>
<evidence type="ECO:0000313" key="8">
    <source>
        <dbReference type="EMBL" id="RDI76198.1"/>
    </source>
</evidence>
<evidence type="ECO:0000256" key="2">
    <source>
        <dbReference type="ARBA" id="ARBA00022475"/>
    </source>
</evidence>
<keyword evidence="2" id="KW-1003">Cell membrane</keyword>
<dbReference type="PANTHER" id="PTHR34697">
    <property type="entry name" value="PHOSPHATIDYLGLYCEROL LYSYLTRANSFERASE"/>
    <property type="match status" value="1"/>
</dbReference>
<dbReference type="GO" id="GO:0005886">
    <property type="term" value="C:plasma membrane"/>
    <property type="evidence" value="ECO:0007669"/>
    <property type="project" value="UniProtKB-SubCell"/>
</dbReference>
<dbReference type="SUPFAM" id="SSF55729">
    <property type="entry name" value="Acyl-CoA N-acyltransferases (Nat)"/>
    <property type="match status" value="1"/>
</dbReference>
<evidence type="ECO:0000256" key="5">
    <source>
        <dbReference type="ARBA" id="ARBA00023136"/>
    </source>
</evidence>
<dbReference type="InterPro" id="IPR051211">
    <property type="entry name" value="PG_lysyltransferase"/>
</dbReference>
<feature type="transmembrane region" description="Helical" evidence="6">
    <location>
        <begin position="275"/>
        <end position="296"/>
    </location>
</feature>
<dbReference type="RefSeq" id="WP_114795030.1">
    <property type="nucleotide sequence ID" value="NZ_QQZY01000001.1"/>
</dbReference>
<feature type="transmembrane region" description="Helical" evidence="6">
    <location>
        <begin position="196"/>
        <end position="215"/>
    </location>
</feature>
<feature type="transmembrane region" description="Helical" evidence="6">
    <location>
        <begin position="155"/>
        <end position="176"/>
    </location>
</feature>
<reference evidence="8 9" key="1">
    <citation type="submission" date="2018-07" db="EMBL/GenBank/DDBJ databases">
        <title>High-quality-draft genome sequence of Gaiella occulta.</title>
        <authorList>
            <person name="Severino R."/>
            <person name="Froufe H.J.C."/>
            <person name="Rainey F.A."/>
            <person name="Barroso C."/>
            <person name="Albuquerque L."/>
            <person name="Lobo-Da-Cunha A."/>
            <person name="Da Costa M.S."/>
            <person name="Egas C."/>
        </authorList>
    </citation>
    <scope>NUCLEOTIDE SEQUENCE [LARGE SCALE GENOMIC DNA]</scope>
    <source>
        <strain evidence="8 9">F2-233</strain>
    </source>
</reference>
<dbReference type="AlphaFoldDB" id="A0A7M2Z1A6"/>
<gene>
    <name evidence="8" type="ORF">Gocc_0617</name>
</gene>
<evidence type="ECO:0000256" key="4">
    <source>
        <dbReference type="ARBA" id="ARBA00022989"/>
    </source>
</evidence>
<keyword evidence="9" id="KW-1185">Reference proteome</keyword>
<feature type="transmembrane region" description="Helical" evidence="6">
    <location>
        <begin position="89"/>
        <end position="110"/>
    </location>
</feature>
<feature type="transmembrane region" description="Helical" evidence="6">
    <location>
        <begin position="336"/>
        <end position="357"/>
    </location>
</feature>
<evidence type="ECO:0000259" key="7">
    <source>
        <dbReference type="Pfam" id="PF09924"/>
    </source>
</evidence>
<dbReference type="InterPro" id="IPR016181">
    <property type="entry name" value="Acyl_CoA_acyltransferase"/>
</dbReference>
<feature type="transmembrane region" description="Helical" evidence="6">
    <location>
        <begin position="222"/>
        <end position="239"/>
    </location>
</feature>
<sequence>MARRAARGAALAGAVLTGLVVAAAASGWLYLVQPSGPVPGPPLPDALPLDELSRRSAVPLLVFVAVWSAAALLLGLLARLVRARRLTAALLLALGAGSFAYLTTGVSLLVVRQVPALDAFHAAARLPAVYLPAGLAGLGGALLGRRGGRDGEGELAPFTLAALVALAGAFDMFVAIFPEYESSLVEQLAPLPVPGVGALLVAPVGLGLLVIARGLARRKRRAWQLAVLLLGGSAILHLVHGAHYGAAASALVALALVARRQDFHVRGDPGADTRIVARTLLFAALIYGYGAAALWVNRLTADQPFSAGFALRETTAALLGLRLRGSAHLSGTFGQWFPLSILGLGLTAAAIVLLGWLAPWRYRLRQDARERELARRLVAEWGADTLAPFALRADKSYFFDDEERAFLAYTVVGGVAIVAGDPVGAAAALDGLVSRFIAFAHARDWRIAILGASETWLDLYRAHGLQSLYHGDEAVVDTASFSLEGRQIRKVRQSVTRLKAAGYRVDVLRPRAIGDALRAELEAIARAWRGDQPEKGFVMAIDALFRLEDEEAVFVIGRAADGTPAGFLHFAVSRAGSALSLSSMPRLRTTPNGFNEWLVCEAIAWAREHGFERVSLNFAPFAALLAPEAELSRVQQVQRRALLALKGHFQLDNLLLFNRKFLPGWERRFVVYEHRRDLPRVGLAALAAEAYLPLSGRQRR</sequence>
<dbReference type="Proteomes" id="UP000254134">
    <property type="component" value="Unassembled WGS sequence"/>
</dbReference>
<protein>
    <recommendedName>
        <fullName evidence="7">Phosphatidylglycerol lysyltransferase C-terminal domain-containing protein</fullName>
    </recommendedName>
</protein>
<feature type="transmembrane region" description="Helical" evidence="6">
    <location>
        <begin position="122"/>
        <end position="143"/>
    </location>
</feature>
<name>A0A7M2Z1A6_9ACTN</name>
<evidence type="ECO:0000313" key="9">
    <source>
        <dbReference type="Proteomes" id="UP000254134"/>
    </source>
</evidence>
<proteinExistence type="predicted"/>
<dbReference type="PANTHER" id="PTHR34697:SF2">
    <property type="entry name" value="PHOSPHATIDYLGLYCEROL LYSYLTRANSFERASE"/>
    <property type="match status" value="1"/>
</dbReference>
<dbReference type="InterPro" id="IPR024320">
    <property type="entry name" value="LPG_synthase_C"/>
</dbReference>
<evidence type="ECO:0000256" key="1">
    <source>
        <dbReference type="ARBA" id="ARBA00004651"/>
    </source>
</evidence>
<accession>A0A7M2Z1A6</accession>
<keyword evidence="4 6" id="KW-1133">Transmembrane helix</keyword>
<dbReference type="OrthoDB" id="9801152at2"/>
<evidence type="ECO:0000256" key="3">
    <source>
        <dbReference type="ARBA" id="ARBA00022692"/>
    </source>
</evidence>
<keyword evidence="3 6" id="KW-0812">Transmembrane</keyword>
<feature type="transmembrane region" description="Helical" evidence="6">
    <location>
        <begin position="245"/>
        <end position="263"/>
    </location>
</feature>
<feature type="transmembrane region" description="Helical" evidence="6">
    <location>
        <begin position="57"/>
        <end position="77"/>
    </location>
</feature>
<comment type="caution">
    <text evidence="8">The sequence shown here is derived from an EMBL/GenBank/DDBJ whole genome shotgun (WGS) entry which is preliminary data.</text>
</comment>
<feature type="domain" description="Phosphatidylglycerol lysyltransferase C-terminal" evidence="7">
    <location>
        <begin position="375"/>
        <end position="672"/>
    </location>
</feature>
<keyword evidence="5 6" id="KW-0472">Membrane</keyword>
<evidence type="ECO:0000256" key="6">
    <source>
        <dbReference type="SAM" id="Phobius"/>
    </source>
</evidence>
<dbReference type="EMBL" id="QQZY01000001">
    <property type="protein sequence ID" value="RDI76198.1"/>
    <property type="molecule type" value="Genomic_DNA"/>
</dbReference>
<dbReference type="GO" id="GO:0055091">
    <property type="term" value="P:phospholipid homeostasis"/>
    <property type="evidence" value="ECO:0007669"/>
    <property type="project" value="TreeGrafter"/>
</dbReference>
<comment type="subcellular location">
    <subcellularLocation>
        <location evidence="1">Cell membrane</location>
        <topology evidence="1">Multi-pass membrane protein</topology>
    </subcellularLocation>
</comment>
<reference evidence="9" key="2">
    <citation type="journal article" date="2019" name="MicrobiologyOpen">
        <title>High-quality draft genome sequence of Gaiella occulta isolated from a 150 meter deep mineral water borehole and comparison with the genome sequences of other deep-branching lineages of the phylum Actinobacteria.</title>
        <authorList>
            <person name="Severino R."/>
            <person name="Froufe H.J.C."/>
            <person name="Barroso C."/>
            <person name="Albuquerque L."/>
            <person name="Lobo-da-Cunha A."/>
            <person name="da Costa M.S."/>
            <person name="Egas C."/>
        </authorList>
    </citation>
    <scope>NUCLEOTIDE SEQUENCE [LARGE SCALE GENOMIC DNA]</scope>
    <source>
        <strain evidence="9">F2-233</strain>
    </source>
</reference>